<keyword evidence="2" id="KW-1185">Reference proteome</keyword>
<organism evidence="1 2">
    <name type="scientific">Nocardia callitridis</name>
    <dbReference type="NCBI Taxonomy" id="648753"/>
    <lineage>
        <taxon>Bacteria</taxon>
        <taxon>Bacillati</taxon>
        <taxon>Actinomycetota</taxon>
        <taxon>Actinomycetes</taxon>
        <taxon>Mycobacteriales</taxon>
        <taxon>Nocardiaceae</taxon>
        <taxon>Nocardia</taxon>
    </lineage>
</organism>
<name>A0ABP9KWG6_9NOCA</name>
<evidence type="ECO:0000313" key="1">
    <source>
        <dbReference type="EMBL" id="GAA5065158.1"/>
    </source>
</evidence>
<dbReference type="Proteomes" id="UP001500603">
    <property type="component" value="Unassembled WGS sequence"/>
</dbReference>
<accession>A0ABP9KWG6</accession>
<reference evidence="2" key="1">
    <citation type="journal article" date="2019" name="Int. J. Syst. Evol. Microbiol.">
        <title>The Global Catalogue of Microorganisms (GCM) 10K type strain sequencing project: providing services to taxonomists for standard genome sequencing and annotation.</title>
        <authorList>
            <consortium name="The Broad Institute Genomics Platform"/>
            <consortium name="The Broad Institute Genome Sequencing Center for Infectious Disease"/>
            <person name="Wu L."/>
            <person name="Ma J."/>
        </authorList>
    </citation>
    <scope>NUCLEOTIDE SEQUENCE [LARGE SCALE GENOMIC DNA]</scope>
    <source>
        <strain evidence="2">JCM 18298</strain>
    </source>
</reference>
<protein>
    <submittedName>
        <fullName evidence="1">Uncharacterized protein</fullName>
    </submittedName>
</protein>
<gene>
    <name evidence="1" type="ORF">GCM10023318_51940</name>
</gene>
<dbReference type="EMBL" id="BAABJM010000006">
    <property type="protein sequence ID" value="GAA5065158.1"/>
    <property type="molecule type" value="Genomic_DNA"/>
</dbReference>
<sequence>MRTADKNIVYGMCTIGESGRILDRTMPAAAGWHPGSRLEVRCLDEGVLLVSDAVDVEAADTAVTAGRFFRIPYRQRRRTSLFIDDRALLIGHRARRRLLIRPAATLDEVFSTCLRLLEQ</sequence>
<proteinExistence type="predicted"/>
<comment type="caution">
    <text evidence="1">The sequence shown here is derived from an EMBL/GenBank/DDBJ whole genome shotgun (WGS) entry which is preliminary data.</text>
</comment>
<evidence type="ECO:0000313" key="2">
    <source>
        <dbReference type="Proteomes" id="UP001500603"/>
    </source>
</evidence>